<evidence type="ECO:0000259" key="6">
    <source>
        <dbReference type="Pfam" id="PF00441"/>
    </source>
</evidence>
<comment type="similarity">
    <text evidence="2">Belongs to the acyl-CoA dehydrogenase family.</text>
</comment>
<feature type="non-terminal residue" evidence="8">
    <location>
        <position position="274"/>
    </location>
</feature>
<dbReference type="PANTHER" id="PTHR43884">
    <property type="entry name" value="ACYL-COA DEHYDROGENASE"/>
    <property type="match status" value="1"/>
</dbReference>
<name>A0A368BU79_9GAMM</name>
<evidence type="ECO:0000313" key="8">
    <source>
        <dbReference type="EMBL" id="RCL40843.1"/>
    </source>
</evidence>
<evidence type="ECO:0000256" key="1">
    <source>
        <dbReference type="ARBA" id="ARBA00001974"/>
    </source>
</evidence>
<comment type="caution">
    <text evidence="8">The sequence shown here is derived from an EMBL/GenBank/DDBJ whole genome shotgun (WGS) entry which is preliminary data.</text>
</comment>
<dbReference type="Gene3D" id="1.20.140.10">
    <property type="entry name" value="Butyryl-CoA Dehydrogenase, subunit A, domain 3"/>
    <property type="match status" value="1"/>
</dbReference>
<keyword evidence="5" id="KW-0560">Oxidoreductase</keyword>
<evidence type="ECO:0000259" key="7">
    <source>
        <dbReference type="Pfam" id="PF02771"/>
    </source>
</evidence>
<dbReference type="InterPro" id="IPR009100">
    <property type="entry name" value="AcylCoA_DH/oxidase_NM_dom_sf"/>
</dbReference>
<dbReference type="InterPro" id="IPR036250">
    <property type="entry name" value="AcylCo_DH-like_C"/>
</dbReference>
<dbReference type="Proteomes" id="UP000253307">
    <property type="component" value="Unassembled WGS sequence"/>
</dbReference>
<sequence length="274" mass="29845">MNLDFSDDQKFLQDEARKFFDKEGGLANARKVMDESISHDDSLWAKIVELGWTGIRIPEEYDGLGLGHLELCVIAEEIGRALAPIPFSSSVYLFTETIIKYASDEIKKEILPKLVTGEVVGTYAVAEDMAAVSEANLSCSVDGDAINGTKIAVPDADLATHAIVLAKGSSGIELRLVDLNSEGVSTSLQKNLDKSRSFYKVELNNSKSSLLGESGAGWDSHVHIMDQAAVLFAFEQVGGSQQALDMAKQYAMERYAFGRQIGSYQAIKHKLADM</sequence>
<feature type="domain" description="Acyl-CoA dehydrogenase/oxidase N-terminal" evidence="7">
    <location>
        <begin position="6"/>
        <end position="118"/>
    </location>
</feature>
<dbReference type="InterPro" id="IPR046373">
    <property type="entry name" value="Acyl-CoA_Oxase/DH_mid-dom_sf"/>
</dbReference>
<keyword evidence="4" id="KW-0274">FAD</keyword>
<evidence type="ECO:0000256" key="2">
    <source>
        <dbReference type="ARBA" id="ARBA00009347"/>
    </source>
</evidence>
<dbReference type="Gene3D" id="1.10.540.10">
    <property type="entry name" value="Acyl-CoA dehydrogenase/oxidase, N-terminal domain"/>
    <property type="match status" value="1"/>
</dbReference>
<dbReference type="SUPFAM" id="SSF47203">
    <property type="entry name" value="Acyl-CoA dehydrogenase C-terminal domain-like"/>
    <property type="match status" value="1"/>
</dbReference>
<dbReference type="EMBL" id="QOPE01000020">
    <property type="protein sequence ID" value="RCL40843.1"/>
    <property type="molecule type" value="Genomic_DNA"/>
</dbReference>
<dbReference type="AlphaFoldDB" id="A0A368BU79"/>
<comment type="cofactor">
    <cofactor evidence="1">
        <name>FAD</name>
        <dbReference type="ChEBI" id="CHEBI:57692"/>
    </cofactor>
</comment>
<dbReference type="SUPFAM" id="SSF56645">
    <property type="entry name" value="Acyl-CoA dehydrogenase NM domain-like"/>
    <property type="match status" value="1"/>
</dbReference>
<accession>A0A368BU79</accession>
<feature type="domain" description="Acyl-CoA dehydrogenase/oxidase C-terminal" evidence="6">
    <location>
        <begin position="215"/>
        <end position="274"/>
    </location>
</feature>
<organism evidence="8 9">
    <name type="scientific">SAR86 cluster bacterium</name>
    <dbReference type="NCBI Taxonomy" id="2030880"/>
    <lineage>
        <taxon>Bacteria</taxon>
        <taxon>Pseudomonadati</taxon>
        <taxon>Pseudomonadota</taxon>
        <taxon>Gammaproteobacteria</taxon>
        <taxon>SAR86 cluster</taxon>
    </lineage>
</organism>
<dbReference type="Gene3D" id="2.40.110.10">
    <property type="entry name" value="Butyryl-CoA Dehydrogenase, subunit A, domain 2"/>
    <property type="match status" value="1"/>
</dbReference>
<reference evidence="8 9" key="1">
    <citation type="journal article" date="2018" name="Microbiome">
        <title>Fine metagenomic profile of the Mediterranean stratified and mixed water columns revealed by assembly and recruitment.</title>
        <authorList>
            <person name="Haro-Moreno J.M."/>
            <person name="Lopez-Perez M."/>
            <person name="De La Torre J.R."/>
            <person name="Picazo A."/>
            <person name="Camacho A."/>
            <person name="Rodriguez-Valera F."/>
        </authorList>
    </citation>
    <scope>NUCLEOTIDE SEQUENCE [LARGE SCALE GENOMIC DNA]</scope>
    <source>
        <strain evidence="8">MED-G82</strain>
    </source>
</reference>
<protein>
    <submittedName>
        <fullName evidence="8">Acyl-CoA dehydrogenase</fullName>
    </submittedName>
</protein>
<evidence type="ECO:0000256" key="4">
    <source>
        <dbReference type="ARBA" id="ARBA00022827"/>
    </source>
</evidence>
<keyword evidence="3" id="KW-0285">Flavoprotein</keyword>
<evidence type="ECO:0000313" key="9">
    <source>
        <dbReference type="Proteomes" id="UP000253307"/>
    </source>
</evidence>
<dbReference type="InterPro" id="IPR009075">
    <property type="entry name" value="AcylCo_DH/oxidase_C"/>
</dbReference>
<evidence type="ECO:0000256" key="3">
    <source>
        <dbReference type="ARBA" id="ARBA00022630"/>
    </source>
</evidence>
<dbReference type="GO" id="GO:0003995">
    <property type="term" value="F:acyl-CoA dehydrogenase activity"/>
    <property type="evidence" value="ECO:0007669"/>
    <property type="project" value="TreeGrafter"/>
</dbReference>
<proteinExistence type="inferred from homology"/>
<gene>
    <name evidence="8" type="ORF">DBW96_03035</name>
</gene>
<evidence type="ECO:0000256" key="5">
    <source>
        <dbReference type="ARBA" id="ARBA00023002"/>
    </source>
</evidence>
<dbReference type="InterPro" id="IPR013786">
    <property type="entry name" value="AcylCoA_DH/ox_N"/>
</dbReference>
<dbReference type="Pfam" id="PF00441">
    <property type="entry name" value="Acyl-CoA_dh_1"/>
    <property type="match status" value="1"/>
</dbReference>
<dbReference type="GO" id="GO:0050660">
    <property type="term" value="F:flavin adenine dinucleotide binding"/>
    <property type="evidence" value="ECO:0007669"/>
    <property type="project" value="InterPro"/>
</dbReference>
<dbReference type="InterPro" id="IPR037069">
    <property type="entry name" value="AcylCoA_DH/ox_N_sf"/>
</dbReference>
<dbReference type="PANTHER" id="PTHR43884:SF20">
    <property type="entry name" value="ACYL-COA DEHYDROGENASE FADE28"/>
    <property type="match status" value="1"/>
</dbReference>
<dbReference type="Pfam" id="PF02771">
    <property type="entry name" value="Acyl-CoA_dh_N"/>
    <property type="match status" value="1"/>
</dbReference>